<dbReference type="InterPro" id="IPR045340">
    <property type="entry name" value="DUF6533"/>
</dbReference>
<evidence type="ECO:0000313" key="5">
    <source>
        <dbReference type="Proteomes" id="UP000077266"/>
    </source>
</evidence>
<evidence type="ECO:0000256" key="1">
    <source>
        <dbReference type="SAM" id="MobiDB-lite"/>
    </source>
</evidence>
<dbReference type="OrthoDB" id="3258294at2759"/>
<feature type="transmembrane region" description="Helical" evidence="2">
    <location>
        <begin position="177"/>
        <end position="197"/>
    </location>
</feature>
<feature type="transmembrane region" description="Helical" evidence="2">
    <location>
        <begin position="126"/>
        <end position="146"/>
    </location>
</feature>
<sequence>MMEAPLAEAIGATTTMEYGALIAVAALALAVYDFVLNIGDEVAFIWRKSIRSGSILFIWIRYYGILTITLRTLAVQASTPGFSWLRTAAVDPLVLLGASELAGFVLMYSVQIVLQIRVHVMYQSAGLASFNALLFLAEIVVMQILWGGEQPFNNVCADISIPFPGARLPKDSCEPTYPLYFIPMIVFEVWIGTLAFAKFLRRIMRTRPHGVQEVDIVGIFLQDSALHYVFGIVLFNLLGLLSGVRTNTALLDASFIVAGTRLILHLRRSFYGQQVNDSLPNPLEIQRPRSRKLVKLPRTGTFTRFADESFWGDEPEEPPHSPEPAISTARINLSIR</sequence>
<keyword evidence="2" id="KW-0812">Transmembrane</keyword>
<dbReference type="EMBL" id="KV426021">
    <property type="protein sequence ID" value="KZV91764.1"/>
    <property type="molecule type" value="Genomic_DNA"/>
</dbReference>
<dbReference type="Proteomes" id="UP000077266">
    <property type="component" value="Unassembled WGS sequence"/>
</dbReference>
<evidence type="ECO:0000256" key="2">
    <source>
        <dbReference type="SAM" id="Phobius"/>
    </source>
</evidence>
<accession>A0A165HCG8</accession>
<name>A0A165HCG8_EXIGL</name>
<dbReference type="InParanoid" id="A0A165HCG8"/>
<evidence type="ECO:0000259" key="3">
    <source>
        <dbReference type="Pfam" id="PF20151"/>
    </source>
</evidence>
<feature type="transmembrane region" description="Helical" evidence="2">
    <location>
        <begin position="20"/>
        <end position="38"/>
    </location>
</feature>
<proteinExistence type="predicted"/>
<feature type="domain" description="DUF6533" evidence="3">
    <location>
        <begin position="22"/>
        <end position="66"/>
    </location>
</feature>
<gene>
    <name evidence="4" type="ORF">EXIGLDRAFT_90712</name>
</gene>
<dbReference type="Pfam" id="PF20151">
    <property type="entry name" value="DUF6533"/>
    <property type="match status" value="1"/>
</dbReference>
<keyword evidence="5" id="KW-1185">Reference proteome</keyword>
<dbReference type="AlphaFoldDB" id="A0A165HCG8"/>
<protein>
    <recommendedName>
        <fullName evidence="3">DUF6533 domain-containing protein</fullName>
    </recommendedName>
</protein>
<reference evidence="4 5" key="1">
    <citation type="journal article" date="2016" name="Mol. Biol. Evol.">
        <title>Comparative Genomics of Early-Diverging Mushroom-Forming Fungi Provides Insights into the Origins of Lignocellulose Decay Capabilities.</title>
        <authorList>
            <person name="Nagy L.G."/>
            <person name="Riley R."/>
            <person name="Tritt A."/>
            <person name="Adam C."/>
            <person name="Daum C."/>
            <person name="Floudas D."/>
            <person name="Sun H."/>
            <person name="Yadav J.S."/>
            <person name="Pangilinan J."/>
            <person name="Larsson K.H."/>
            <person name="Matsuura K."/>
            <person name="Barry K."/>
            <person name="Labutti K."/>
            <person name="Kuo R."/>
            <person name="Ohm R.A."/>
            <person name="Bhattacharya S.S."/>
            <person name="Shirouzu T."/>
            <person name="Yoshinaga Y."/>
            <person name="Martin F.M."/>
            <person name="Grigoriev I.V."/>
            <person name="Hibbett D.S."/>
        </authorList>
    </citation>
    <scope>NUCLEOTIDE SEQUENCE [LARGE SCALE GENOMIC DNA]</scope>
    <source>
        <strain evidence="4 5">HHB12029</strain>
    </source>
</reference>
<organism evidence="4 5">
    <name type="scientific">Exidia glandulosa HHB12029</name>
    <dbReference type="NCBI Taxonomy" id="1314781"/>
    <lineage>
        <taxon>Eukaryota</taxon>
        <taxon>Fungi</taxon>
        <taxon>Dikarya</taxon>
        <taxon>Basidiomycota</taxon>
        <taxon>Agaricomycotina</taxon>
        <taxon>Agaricomycetes</taxon>
        <taxon>Auriculariales</taxon>
        <taxon>Exidiaceae</taxon>
        <taxon>Exidia</taxon>
    </lineage>
</organism>
<keyword evidence="2" id="KW-0472">Membrane</keyword>
<feature type="region of interest" description="Disordered" evidence="1">
    <location>
        <begin position="311"/>
        <end position="336"/>
    </location>
</feature>
<keyword evidence="2" id="KW-1133">Transmembrane helix</keyword>
<evidence type="ECO:0000313" key="4">
    <source>
        <dbReference type="EMBL" id="KZV91764.1"/>
    </source>
</evidence>
<feature type="transmembrane region" description="Helical" evidence="2">
    <location>
        <begin position="93"/>
        <end position="114"/>
    </location>
</feature>
<feature type="transmembrane region" description="Helical" evidence="2">
    <location>
        <begin position="50"/>
        <end position="73"/>
    </location>
</feature>